<feature type="region of interest" description="Disordered" evidence="1">
    <location>
        <begin position="118"/>
        <end position="140"/>
    </location>
</feature>
<dbReference type="STRING" id="1048205.AB852_30450"/>
<comment type="caution">
    <text evidence="4">The sequence shown here is derived from an EMBL/GenBank/DDBJ whole genome shotgun (WGS) entry which is preliminary data.</text>
</comment>
<keyword evidence="2" id="KW-0472">Membrane</keyword>
<evidence type="ECO:0000256" key="2">
    <source>
        <dbReference type="SAM" id="Phobius"/>
    </source>
</evidence>
<dbReference type="EMBL" id="LFBV01000010">
    <property type="protein sequence ID" value="OKH90873.1"/>
    <property type="molecule type" value="Genomic_DNA"/>
</dbReference>
<protein>
    <recommendedName>
        <fullName evidence="3">DUF1023 domain-containing protein</fullName>
    </recommendedName>
</protein>
<evidence type="ECO:0000259" key="3">
    <source>
        <dbReference type="Pfam" id="PF06259"/>
    </source>
</evidence>
<gene>
    <name evidence="4" type="ORF">AB852_30450</name>
</gene>
<sequence>MTSFDSSPQLGAWRAVLALVVVLVMLATTGWTTLHGRGERGSALRAALSAWERGHLDGRPLPDPQVPPARLSQFFASLTAQQQRLLVHRHPLAVGNMNGAPVSLRYLANRTALGIAREQESQRARDSRLSAAGQRDAERRMQRYDALSRPGRQVLAFDPTGPGRVAEVLGDLERAQRVSVVVPGVDTTLITFQRDDRAYSTPLGMARALHDAEREASPRTRTSVIAWADYRAPDGLGVEAATAIRAESGAVRLNAMLRGLPGRGGIALYCHSYGSVLCGVAAPGLPSRVSDIAVAGSPGMRADRVSQLRTHARVWATRDGDDWIEDVPHLELGSLGHGADPVSPAFGARLLSARGADGHTGYFEPGTESLTNFAEIGVGAYQGLRCADRDDSCRSGLSTGAAA</sequence>
<feature type="transmembrane region" description="Helical" evidence="2">
    <location>
        <begin position="12"/>
        <end position="34"/>
    </location>
</feature>
<evidence type="ECO:0000256" key="1">
    <source>
        <dbReference type="SAM" id="MobiDB-lite"/>
    </source>
</evidence>
<accession>A0A1Q4UZB2</accession>
<keyword evidence="2" id="KW-1133">Transmembrane helix</keyword>
<dbReference type="InterPro" id="IPR010427">
    <property type="entry name" value="DUF1023"/>
</dbReference>
<dbReference type="Pfam" id="PF06259">
    <property type="entry name" value="Abhydrolase_8"/>
    <property type="match status" value="1"/>
</dbReference>
<evidence type="ECO:0000313" key="4">
    <source>
        <dbReference type="EMBL" id="OKH90873.1"/>
    </source>
</evidence>
<feature type="domain" description="DUF1023" evidence="3">
    <location>
        <begin position="158"/>
        <end position="331"/>
    </location>
</feature>
<reference evidence="4 5" key="1">
    <citation type="submission" date="2015-06" db="EMBL/GenBank/DDBJ databases">
        <title>Cloning and characterization of the uncialamcin biosynthetic gene cluster.</title>
        <authorList>
            <person name="Yan X."/>
            <person name="Huang T."/>
            <person name="Ge H."/>
            <person name="Shen B."/>
        </authorList>
    </citation>
    <scope>NUCLEOTIDE SEQUENCE [LARGE SCALE GENOMIC DNA]</scope>
    <source>
        <strain evidence="4 5">DCA2648</strain>
    </source>
</reference>
<proteinExistence type="predicted"/>
<keyword evidence="2" id="KW-0812">Transmembrane</keyword>
<dbReference type="RefSeq" id="WP_073793537.1">
    <property type="nucleotide sequence ID" value="NZ_CP109290.1"/>
</dbReference>
<keyword evidence="5" id="KW-1185">Reference proteome</keyword>
<dbReference type="AlphaFoldDB" id="A0A1Q4UZB2"/>
<organism evidence="4 5">
    <name type="scientific">Streptomyces uncialis</name>
    <dbReference type="NCBI Taxonomy" id="1048205"/>
    <lineage>
        <taxon>Bacteria</taxon>
        <taxon>Bacillati</taxon>
        <taxon>Actinomycetota</taxon>
        <taxon>Actinomycetes</taxon>
        <taxon>Kitasatosporales</taxon>
        <taxon>Streptomycetaceae</taxon>
        <taxon>Streptomyces</taxon>
    </lineage>
</organism>
<feature type="compositionally biased region" description="Basic and acidic residues" evidence="1">
    <location>
        <begin position="118"/>
        <end position="128"/>
    </location>
</feature>
<dbReference type="Proteomes" id="UP000186455">
    <property type="component" value="Unassembled WGS sequence"/>
</dbReference>
<evidence type="ECO:0000313" key="5">
    <source>
        <dbReference type="Proteomes" id="UP000186455"/>
    </source>
</evidence>
<name>A0A1Q4UZB2_9ACTN</name>
<dbReference type="GeneID" id="96795249"/>